<dbReference type="RefSeq" id="WP_237868139.1">
    <property type="nucleotide sequence ID" value="NZ_JAKLTR010000001.1"/>
</dbReference>
<protein>
    <recommendedName>
        <fullName evidence="3">Alkaline proteinase inhibitor/ Outer membrane lipoprotein Omp19 domain-containing protein</fullName>
    </recommendedName>
</protein>
<dbReference type="Proteomes" id="UP001165367">
    <property type="component" value="Unassembled WGS sequence"/>
</dbReference>
<sequence>MLIIMMMFFSACSSNADGEPAEIRQLRNQFYGIWQDDGSTLMCKLILKRNNTFRLENSGCFGEGRWLGKWTVLPEQVLLEVDDFFENGRKSAAGKEKMFVLKDGVLFEDYVGNGAGYRKVK</sequence>
<evidence type="ECO:0008006" key="3">
    <source>
        <dbReference type="Google" id="ProtNLM"/>
    </source>
</evidence>
<keyword evidence="2" id="KW-1185">Reference proteome</keyword>
<evidence type="ECO:0000313" key="1">
    <source>
        <dbReference type="EMBL" id="MCG2612913.1"/>
    </source>
</evidence>
<dbReference type="EMBL" id="JAKLTR010000001">
    <property type="protein sequence ID" value="MCG2612913.1"/>
    <property type="molecule type" value="Genomic_DNA"/>
</dbReference>
<proteinExistence type="predicted"/>
<comment type="caution">
    <text evidence="1">The sequence shown here is derived from an EMBL/GenBank/DDBJ whole genome shotgun (WGS) entry which is preliminary data.</text>
</comment>
<gene>
    <name evidence="1" type="ORF">LZZ85_01430</name>
</gene>
<organism evidence="1 2">
    <name type="scientific">Terrimonas ginsenosidimutans</name>
    <dbReference type="NCBI Taxonomy" id="2908004"/>
    <lineage>
        <taxon>Bacteria</taxon>
        <taxon>Pseudomonadati</taxon>
        <taxon>Bacteroidota</taxon>
        <taxon>Chitinophagia</taxon>
        <taxon>Chitinophagales</taxon>
        <taxon>Chitinophagaceae</taxon>
        <taxon>Terrimonas</taxon>
    </lineage>
</organism>
<reference evidence="1" key="1">
    <citation type="submission" date="2022-01" db="EMBL/GenBank/DDBJ databases">
        <authorList>
            <person name="Jo J.-H."/>
            <person name="Im W.-T."/>
        </authorList>
    </citation>
    <scope>NUCLEOTIDE SEQUENCE</scope>
    <source>
        <strain evidence="1">NA20</strain>
    </source>
</reference>
<accession>A0ABS9KKP9</accession>
<name>A0ABS9KKP9_9BACT</name>
<evidence type="ECO:0000313" key="2">
    <source>
        <dbReference type="Proteomes" id="UP001165367"/>
    </source>
</evidence>